<dbReference type="Proteomes" id="UP000198553">
    <property type="component" value="Unassembled WGS sequence"/>
</dbReference>
<dbReference type="AlphaFoldDB" id="A0A1H7XRC4"/>
<evidence type="ECO:0000313" key="1">
    <source>
        <dbReference type="EMBL" id="SEM35728.1"/>
    </source>
</evidence>
<protein>
    <submittedName>
        <fullName evidence="1">Uncharacterized protein</fullName>
    </submittedName>
</protein>
<proteinExistence type="predicted"/>
<reference evidence="2" key="1">
    <citation type="submission" date="2016-10" db="EMBL/GenBank/DDBJ databases">
        <authorList>
            <person name="Varghese N."/>
            <person name="Submissions S."/>
        </authorList>
    </citation>
    <scope>NUCLEOTIDE SEQUENCE [LARGE SCALE GENOMIC DNA]</scope>
    <source>
        <strain evidence="2">B48,IBRC-M 10115,DSM 25386,CECT 8001</strain>
    </source>
</reference>
<dbReference type="STRING" id="930146.SAMN05192533_102306"/>
<sequence>MICECGGVLDVIRVEEYPENIKDKISYKRLCDVECLKCGKQILSQPYDWGKPMNVAKGNMKKVYSTDE</sequence>
<organism evidence="1 2">
    <name type="scientific">Mesobacillus persicus</name>
    <dbReference type="NCBI Taxonomy" id="930146"/>
    <lineage>
        <taxon>Bacteria</taxon>
        <taxon>Bacillati</taxon>
        <taxon>Bacillota</taxon>
        <taxon>Bacilli</taxon>
        <taxon>Bacillales</taxon>
        <taxon>Bacillaceae</taxon>
        <taxon>Mesobacillus</taxon>
    </lineage>
</organism>
<dbReference type="EMBL" id="FOBW01000002">
    <property type="protein sequence ID" value="SEM35728.1"/>
    <property type="molecule type" value="Genomic_DNA"/>
</dbReference>
<dbReference type="OrthoDB" id="2889763at2"/>
<accession>A0A1H7XRC4</accession>
<keyword evidence="2" id="KW-1185">Reference proteome</keyword>
<name>A0A1H7XRC4_9BACI</name>
<dbReference type="RefSeq" id="WP_090741429.1">
    <property type="nucleotide sequence ID" value="NZ_FOBW01000002.1"/>
</dbReference>
<evidence type="ECO:0000313" key="2">
    <source>
        <dbReference type="Proteomes" id="UP000198553"/>
    </source>
</evidence>
<gene>
    <name evidence="1" type="ORF">SAMN05192533_102306</name>
</gene>